<feature type="compositionally biased region" description="Polar residues" evidence="1">
    <location>
        <begin position="563"/>
        <end position="620"/>
    </location>
</feature>
<evidence type="ECO:0000313" key="3">
    <source>
        <dbReference type="Proteomes" id="UP001189624"/>
    </source>
</evidence>
<feature type="compositionally biased region" description="Basic and acidic residues" evidence="1">
    <location>
        <begin position="963"/>
        <end position="976"/>
    </location>
</feature>
<accession>A0AA86SX54</accession>
<feature type="region of interest" description="Disordered" evidence="1">
    <location>
        <begin position="885"/>
        <end position="1044"/>
    </location>
</feature>
<dbReference type="Gramene" id="rna-AYBTSS11_LOCUS26597">
    <property type="protein sequence ID" value="CAJ1974517.1"/>
    <property type="gene ID" value="gene-AYBTSS11_LOCUS26597"/>
</dbReference>
<feature type="compositionally biased region" description="Polar residues" evidence="1">
    <location>
        <begin position="675"/>
        <end position="685"/>
    </location>
</feature>
<sequence length="1044" mass="116091">MEDAIDATATLDYASIRIFRQQNRYEAFIWKGKQSEKVETGHLEHLLPHLPAINDLYAEGFDANFDLQLPENLHGVEWFSKATLKRFLHVVSSPDLITVISSILDEMSQLEDSKKFHVSLHGKVKAGLAIGMPNELLRAMDLRLTALIDNLAETFNKAAGATCSFEDLTCLAKFSQHFGATNIGHYSCKFIELNHKIQRVGPLNNGTILHSCDVTKDDANKNLQISKPLHSDTPVKYGVSPAKAAQVERRSSTESEESSYSGDEDQTSAERSRSLVRSTTPRRSASPMRRVQIGRAGPRRAAALTIKSLNYFPGRERPISFRDAAENECVGEVSEQFYKKSEIDVRRITVQDAISLFESKQQDQTTNKLVLRSANKSVLRRWSAGMVETSVQDQPEHVPEDPLPVTSDDVVHDEISKNSEIVVSDFISEIDNSNEVTDHDDKPERQENVGSYTEDNPDETKPTVKVESIKKLGASAEWNQRKQEEFNQILKKMVESKPVLFGKSQPSRNQNISFEKRGGSYDHYKEKRDAKLRVAKTGKQVEKEAQFRQMQQLLDKRKVEMSKNVSASKQSSTRLPQNFVRNSTQPANSPKETSKPSATKRTSSRTSPMPATRKSWSVTPSPRVAGTSPAKARGGISSANTTPTRRKPVPTTPVPQPSPQKERSQPRKRNEKETQTSNNARSFKSMNEKRQPIVPNKSKPVKTKVTTASAEASVPSKTSLGNKGTKKSSVVPLESKTFLRKGSRMGHGTDLIKKKGPPKMEKSQRGSADLIEDQESELVVNASELISHHSDVDTMTPIHQIAAKEPDPQINNQLQSCEPEKLDQNPTDADVLTYTEESLNIRNEEESTISPSAWVDTEEDVLMPKTCEDDTFQSASLANAVLVGSSSPRVRHSLSQMLQEESSEPETSEWGNAENPPAMIYQKDAPKGLKRLLKFARKSKGDTGSTGWSSPSVFSEGEDDAEEFKNSYKRNSDNLLRKAALNVKSYGQPKNSMHDGYERNLGGRDDGKGSNKMQDGSGPASRASRSFFSLSAFRGSKPSESKFH</sequence>
<gene>
    <name evidence="2" type="ORF">AYBTSS11_LOCUS26597</name>
</gene>
<feature type="region of interest" description="Disordered" evidence="1">
    <location>
        <begin position="432"/>
        <end position="464"/>
    </location>
</feature>
<feature type="region of interest" description="Disordered" evidence="1">
    <location>
        <begin position="225"/>
        <end position="299"/>
    </location>
</feature>
<evidence type="ECO:0000256" key="1">
    <source>
        <dbReference type="SAM" id="MobiDB-lite"/>
    </source>
</evidence>
<evidence type="ECO:0000313" key="2">
    <source>
        <dbReference type="EMBL" id="CAJ1974517.1"/>
    </source>
</evidence>
<feature type="compositionally biased region" description="Polar residues" evidence="1">
    <location>
        <begin position="504"/>
        <end position="513"/>
    </location>
</feature>
<dbReference type="Proteomes" id="UP001189624">
    <property type="component" value="Chromosome 9"/>
</dbReference>
<dbReference type="AlphaFoldDB" id="A0AA86SX54"/>
<dbReference type="EMBL" id="OY731406">
    <property type="protein sequence ID" value="CAJ1974517.1"/>
    <property type="molecule type" value="Genomic_DNA"/>
</dbReference>
<protein>
    <submittedName>
        <fullName evidence="2">Uncharacterized protein</fullName>
    </submittedName>
</protein>
<dbReference type="PANTHER" id="PTHR31008:SF5">
    <property type="entry name" value="EXPRESSED PROTEIN"/>
    <property type="match status" value="1"/>
</dbReference>
<name>A0AA86SX54_9FABA</name>
<feature type="compositionally biased region" description="Acidic residues" evidence="1">
    <location>
        <begin position="254"/>
        <end position="267"/>
    </location>
</feature>
<feature type="compositionally biased region" description="Basic and acidic residues" evidence="1">
    <location>
        <begin position="992"/>
        <end position="1009"/>
    </location>
</feature>
<feature type="compositionally biased region" description="Basic and acidic residues" evidence="1">
    <location>
        <begin position="750"/>
        <end position="764"/>
    </location>
</feature>
<organism evidence="2 3">
    <name type="scientific">Sphenostylis stenocarpa</name>
    <dbReference type="NCBI Taxonomy" id="92480"/>
    <lineage>
        <taxon>Eukaryota</taxon>
        <taxon>Viridiplantae</taxon>
        <taxon>Streptophyta</taxon>
        <taxon>Embryophyta</taxon>
        <taxon>Tracheophyta</taxon>
        <taxon>Spermatophyta</taxon>
        <taxon>Magnoliopsida</taxon>
        <taxon>eudicotyledons</taxon>
        <taxon>Gunneridae</taxon>
        <taxon>Pentapetalae</taxon>
        <taxon>rosids</taxon>
        <taxon>fabids</taxon>
        <taxon>Fabales</taxon>
        <taxon>Fabaceae</taxon>
        <taxon>Papilionoideae</taxon>
        <taxon>50 kb inversion clade</taxon>
        <taxon>NPAAA clade</taxon>
        <taxon>indigoferoid/millettioid clade</taxon>
        <taxon>Phaseoleae</taxon>
        <taxon>Sphenostylis</taxon>
    </lineage>
</organism>
<feature type="compositionally biased region" description="Basic and acidic residues" evidence="1">
    <location>
        <begin position="514"/>
        <end position="532"/>
    </location>
</feature>
<feature type="compositionally biased region" description="Low complexity" evidence="1">
    <location>
        <begin position="1016"/>
        <end position="1036"/>
    </location>
</feature>
<reference evidence="2" key="1">
    <citation type="submission" date="2023-10" db="EMBL/GenBank/DDBJ databases">
        <authorList>
            <person name="Domelevo Entfellner J.-B."/>
        </authorList>
    </citation>
    <scope>NUCLEOTIDE SEQUENCE</scope>
</reference>
<feature type="region of interest" description="Disordered" evidence="1">
    <location>
        <begin position="500"/>
        <end position="768"/>
    </location>
</feature>
<feature type="compositionally biased region" description="Polar residues" evidence="1">
    <location>
        <begin position="704"/>
        <end position="722"/>
    </location>
</feature>
<feature type="compositionally biased region" description="Basic and acidic residues" evidence="1">
    <location>
        <begin position="436"/>
        <end position="447"/>
    </location>
</feature>
<dbReference type="PANTHER" id="PTHR31008">
    <property type="entry name" value="COP1-INTERACTING PROTEIN-RELATED"/>
    <property type="match status" value="1"/>
</dbReference>
<feature type="compositionally biased region" description="Basic and acidic residues" evidence="1">
    <location>
        <begin position="660"/>
        <end position="674"/>
    </location>
</feature>
<feature type="compositionally biased region" description="Polar residues" evidence="1">
    <location>
        <begin position="942"/>
        <end position="953"/>
    </location>
</feature>
<keyword evidence="3" id="KW-1185">Reference proteome</keyword>
<proteinExistence type="predicted"/>
<feature type="compositionally biased region" description="Basic residues" evidence="1">
    <location>
        <begin position="928"/>
        <end position="938"/>
    </location>
</feature>